<keyword evidence="4" id="KW-0804">Transcription</keyword>
<dbReference type="GO" id="GO:0003677">
    <property type="term" value="F:DNA binding"/>
    <property type="evidence" value="ECO:0007669"/>
    <property type="project" value="UniProtKB-KW"/>
</dbReference>
<dbReference type="KEGG" id="aser:Asera_16850"/>
<dbReference type="Proteomes" id="UP000680750">
    <property type="component" value="Chromosome"/>
</dbReference>
<gene>
    <name evidence="7" type="ORF">Asera_16850</name>
</gene>
<evidence type="ECO:0000313" key="7">
    <source>
        <dbReference type="EMBL" id="BCJ27577.1"/>
    </source>
</evidence>
<name>A0A810KXD1_9ACTN</name>
<evidence type="ECO:0000256" key="1">
    <source>
        <dbReference type="ARBA" id="ARBA00022491"/>
    </source>
</evidence>
<evidence type="ECO:0000313" key="8">
    <source>
        <dbReference type="Proteomes" id="UP000680750"/>
    </source>
</evidence>
<dbReference type="InterPro" id="IPR000551">
    <property type="entry name" value="MerR-type_HTH_dom"/>
</dbReference>
<dbReference type="AlphaFoldDB" id="A0A810KXD1"/>
<feature type="domain" description="HTH merR-type" evidence="6">
    <location>
        <begin position="1"/>
        <end position="68"/>
    </location>
</feature>
<keyword evidence="8" id="KW-1185">Reference proteome</keyword>
<feature type="region of interest" description="Disordered" evidence="5">
    <location>
        <begin position="109"/>
        <end position="141"/>
    </location>
</feature>
<sequence length="141" mass="15105">MLIGEVARRAGVSKDTVRLYERLGLVRGRRLPNGYRDFPAEAVTWLGYVRTAQALGFTLAEIAQQADTLSPAPADAPAVSDLVAAKVRLIDARMAELAALRAELAGRVGTDCPMRPLPRPAGPPARSPRAPRRPMPPCPTA</sequence>
<dbReference type="SUPFAM" id="SSF46955">
    <property type="entry name" value="Putative DNA-binding domain"/>
    <property type="match status" value="1"/>
</dbReference>
<organism evidence="7 8">
    <name type="scientific">Actinocatenispora sera</name>
    <dbReference type="NCBI Taxonomy" id="390989"/>
    <lineage>
        <taxon>Bacteria</taxon>
        <taxon>Bacillati</taxon>
        <taxon>Actinomycetota</taxon>
        <taxon>Actinomycetes</taxon>
        <taxon>Micromonosporales</taxon>
        <taxon>Micromonosporaceae</taxon>
        <taxon>Actinocatenispora</taxon>
    </lineage>
</organism>
<dbReference type="OrthoDB" id="9802039at2"/>
<dbReference type="InterPro" id="IPR009061">
    <property type="entry name" value="DNA-bd_dom_put_sf"/>
</dbReference>
<dbReference type="PANTHER" id="PTHR30204:SF69">
    <property type="entry name" value="MERR-FAMILY TRANSCRIPTIONAL REGULATOR"/>
    <property type="match status" value="1"/>
</dbReference>
<dbReference type="PRINTS" id="PR00040">
    <property type="entry name" value="HTHMERR"/>
</dbReference>
<keyword evidence="2" id="KW-0805">Transcription regulation</keyword>
<evidence type="ECO:0000259" key="6">
    <source>
        <dbReference type="PROSITE" id="PS50937"/>
    </source>
</evidence>
<keyword evidence="3" id="KW-0238">DNA-binding</keyword>
<feature type="compositionally biased region" description="Pro residues" evidence="5">
    <location>
        <begin position="115"/>
        <end position="126"/>
    </location>
</feature>
<evidence type="ECO:0000256" key="4">
    <source>
        <dbReference type="ARBA" id="ARBA00023163"/>
    </source>
</evidence>
<dbReference type="PROSITE" id="PS00552">
    <property type="entry name" value="HTH_MERR_1"/>
    <property type="match status" value="1"/>
</dbReference>
<dbReference type="RefSeq" id="WP_051803087.1">
    <property type="nucleotide sequence ID" value="NZ_AP023354.1"/>
</dbReference>
<accession>A0A810KXD1</accession>
<dbReference type="GO" id="GO:0003700">
    <property type="term" value="F:DNA-binding transcription factor activity"/>
    <property type="evidence" value="ECO:0007669"/>
    <property type="project" value="InterPro"/>
</dbReference>
<dbReference type="Gene3D" id="1.10.1660.10">
    <property type="match status" value="1"/>
</dbReference>
<evidence type="ECO:0000256" key="2">
    <source>
        <dbReference type="ARBA" id="ARBA00023015"/>
    </source>
</evidence>
<evidence type="ECO:0000256" key="5">
    <source>
        <dbReference type="SAM" id="MobiDB-lite"/>
    </source>
</evidence>
<dbReference type="InterPro" id="IPR047057">
    <property type="entry name" value="MerR_fam"/>
</dbReference>
<protein>
    <submittedName>
        <fullName evidence="7">MerR family transcriptional regulator</fullName>
    </submittedName>
</protein>
<dbReference type="EMBL" id="AP023354">
    <property type="protein sequence ID" value="BCJ27577.1"/>
    <property type="molecule type" value="Genomic_DNA"/>
</dbReference>
<proteinExistence type="predicted"/>
<dbReference type="SMART" id="SM00422">
    <property type="entry name" value="HTH_MERR"/>
    <property type="match status" value="1"/>
</dbReference>
<evidence type="ECO:0000256" key="3">
    <source>
        <dbReference type="ARBA" id="ARBA00023125"/>
    </source>
</evidence>
<dbReference type="Pfam" id="PF13411">
    <property type="entry name" value="MerR_1"/>
    <property type="match status" value="1"/>
</dbReference>
<keyword evidence="1" id="KW-0678">Repressor</keyword>
<dbReference type="PROSITE" id="PS50937">
    <property type="entry name" value="HTH_MERR_2"/>
    <property type="match status" value="1"/>
</dbReference>
<dbReference type="PANTHER" id="PTHR30204">
    <property type="entry name" value="REDOX-CYCLING DRUG-SENSING TRANSCRIPTIONAL ACTIVATOR SOXR"/>
    <property type="match status" value="1"/>
</dbReference>
<reference evidence="7" key="1">
    <citation type="submission" date="2020-08" db="EMBL/GenBank/DDBJ databases">
        <title>Whole genome shotgun sequence of Actinocatenispora sera NBRC 101916.</title>
        <authorList>
            <person name="Komaki H."/>
            <person name="Tamura T."/>
        </authorList>
    </citation>
    <scope>NUCLEOTIDE SEQUENCE</scope>
    <source>
        <strain evidence="7">NBRC 101916</strain>
    </source>
</reference>